<dbReference type="Proteomes" id="UP000324222">
    <property type="component" value="Unassembled WGS sequence"/>
</dbReference>
<sequence length="83" mass="8825">MGVEGGTEAWEIEGERLGAPSLSLAVAPRDGPVLTTVFPWCLAVSLQPKASPRLNDTPHHSLGNHAAPHCSTQQSASHVFDRE</sequence>
<dbReference type="AlphaFoldDB" id="A0A5B7DX21"/>
<feature type="region of interest" description="Disordered" evidence="1">
    <location>
        <begin position="51"/>
        <end position="83"/>
    </location>
</feature>
<organism evidence="2 3">
    <name type="scientific">Portunus trituberculatus</name>
    <name type="common">Swimming crab</name>
    <name type="synonym">Neptunus trituberculatus</name>
    <dbReference type="NCBI Taxonomy" id="210409"/>
    <lineage>
        <taxon>Eukaryota</taxon>
        <taxon>Metazoa</taxon>
        <taxon>Ecdysozoa</taxon>
        <taxon>Arthropoda</taxon>
        <taxon>Crustacea</taxon>
        <taxon>Multicrustacea</taxon>
        <taxon>Malacostraca</taxon>
        <taxon>Eumalacostraca</taxon>
        <taxon>Eucarida</taxon>
        <taxon>Decapoda</taxon>
        <taxon>Pleocyemata</taxon>
        <taxon>Brachyura</taxon>
        <taxon>Eubrachyura</taxon>
        <taxon>Portunoidea</taxon>
        <taxon>Portunidae</taxon>
        <taxon>Portuninae</taxon>
        <taxon>Portunus</taxon>
    </lineage>
</organism>
<evidence type="ECO:0000313" key="3">
    <source>
        <dbReference type="Proteomes" id="UP000324222"/>
    </source>
</evidence>
<comment type="caution">
    <text evidence="2">The sequence shown here is derived from an EMBL/GenBank/DDBJ whole genome shotgun (WGS) entry which is preliminary data.</text>
</comment>
<evidence type="ECO:0000313" key="2">
    <source>
        <dbReference type="EMBL" id="MPC25855.1"/>
    </source>
</evidence>
<dbReference type="EMBL" id="VSRR010001519">
    <property type="protein sequence ID" value="MPC25855.1"/>
    <property type="molecule type" value="Genomic_DNA"/>
</dbReference>
<accession>A0A5B7DX21</accession>
<gene>
    <name evidence="2" type="ORF">E2C01_018977</name>
</gene>
<name>A0A5B7DX21_PORTR</name>
<protein>
    <submittedName>
        <fullName evidence="2">Uncharacterized protein</fullName>
    </submittedName>
</protein>
<keyword evidence="3" id="KW-1185">Reference proteome</keyword>
<reference evidence="2 3" key="1">
    <citation type="submission" date="2019-05" db="EMBL/GenBank/DDBJ databases">
        <title>Another draft genome of Portunus trituberculatus and its Hox gene families provides insights of decapod evolution.</title>
        <authorList>
            <person name="Jeong J.-H."/>
            <person name="Song I."/>
            <person name="Kim S."/>
            <person name="Choi T."/>
            <person name="Kim D."/>
            <person name="Ryu S."/>
            <person name="Kim W."/>
        </authorList>
    </citation>
    <scope>NUCLEOTIDE SEQUENCE [LARGE SCALE GENOMIC DNA]</scope>
    <source>
        <tissue evidence="2">Muscle</tissue>
    </source>
</reference>
<evidence type="ECO:0000256" key="1">
    <source>
        <dbReference type="SAM" id="MobiDB-lite"/>
    </source>
</evidence>
<proteinExistence type="predicted"/>